<dbReference type="Gene3D" id="3.10.310.30">
    <property type="match status" value="1"/>
</dbReference>
<dbReference type="GO" id="GO:0008441">
    <property type="term" value="F:3'(2'),5'-bisphosphate nucleotidase activity"/>
    <property type="evidence" value="ECO:0007669"/>
    <property type="project" value="UniProtKB-EC"/>
</dbReference>
<reference evidence="3 4" key="1">
    <citation type="submission" date="2024-08" db="EMBL/GenBank/DDBJ databases">
        <title>Whole-genome sequencing of halo(alkali)philic microorganisms from hypersaline lakes.</title>
        <authorList>
            <person name="Sorokin D.Y."/>
            <person name="Merkel A.Y."/>
            <person name="Messina E."/>
            <person name="Yakimov M."/>
        </authorList>
    </citation>
    <scope>NUCLEOTIDE SEQUENCE [LARGE SCALE GENOMIC DNA]</scope>
    <source>
        <strain evidence="3 4">AB-hyl4</strain>
    </source>
</reference>
<dbReference type="InterPro" id="IPR001667">
    <property type="entry name" value="DDH_dom"/>
</dbReference>
<dbReference type="RefSeq" id="WP_425344417.1">
    <property type="nucleotide sequence ID" value="NZ_JBGUBD010000002.1"/>
</dbReference>
<dbReference type="Pfam" id="PF01368">
    <property type="entry name" value="DHH"/>
    <property type="match status" value="1"/>
</dbReference>
<dbReference type="PANTHER" id="PTHR47618">
    <property type="entry name" value="BIFUNCTIONAL OLIGORIBONUCLEASE AND PAP PHOSPHATASE NRNA"/>
    <property type="match status" value="1"/>
</dbReference>
<keyword evidence="4" id="KW-1185">Reference proteome</keyword>
<dbReference type="SUPFAM" id="SSF64182">
    <property type="entry name" value="DHH phosphoesterases"/>
    <property type="match status" value="1"/>
</dbReference>
<feature type="domain" description="DDH" evidence="1">
    <location>
        <begin position="24"/>
        <end position="172"/>
    </location>
</feature>
<name>A0ABV4U3S8_9BACT</name>
<dbReference type="Gene3D" id="3.90.1640.10">
    <property type="entry name" value="inorganic pyrophosphatase (n-terminal core)"/>
    <property type="match status" value="1"/>
</dbReference>
<dbReference type="EMBL" id="JBGUBD010000002">
    <property type="protein sequence ID" value="MFA9477494.1"/>
    <property type="molecule type" value="Genomic_DNA"/>
</dbReference>
<evidence type="ECO:0000313" key="3">
    <source>
        <dbReference type="EMBL" id="MFA9477494.1"/>
    </source>
</evidence>
<dbReference type="PANTHER" id="PTHR47618:SF1">
    <property type="entry name" value="BIFUNCTIONAL OLIGORIBONUCLEASE AND PAP PHOSPHATASE NRNA"/>
    <property type="match status" value="1"/>
</dbReference>
<dbReference type="EC" id="3.1.3.7" evidence="3"/>
<keyword evidence="3" id="KW-0378">Hydrolase</keyword>
<gene>
    <name evidence="3" type="ORF">ACERK3_04215</name>
</gene>
<comment type="caution">
    <text evidence="3">The sequence shown here is derived from an EMBL/GenBank/DDBJ whole genome shotgun (WGS) entry which is preliminary data.</text>
</comment>
<accession>A0ABV4U3S8</accession>
<proteinExistence type="predicted"/>
<sequence length="346" mass="37313">MTTYTANLNLSAVADLLRNADEPIVVITHAKPDGDAFGSVIALSVALRSLGRSVTPCFVPPVPVSLLGLRGADQATIYRESLSLPDAGLYVILDTGAWSQLGELKQVIEPNLERTLILDHHLSGDIPAAHRYIDGKAAAACEIVAELLEHFDATTWDVETTRTISEALFVGIASDTGWFRFSNTRPRTHELAAKLLRQGVDQAALYQVLEQTERPEKLALLTRALDSLKLLANGQAAVMTLNSDDFLETGALEEETERLIDVPQQVGTIRVIVLVAEKRGNNEDDVITRLSFRSKPGEDAINVAELANRFGGGGHARAAGAKVPGPANEVVPKVEQALVDVLNHQP</sequence>
<organism evidence="3 4">
    <name type="scientific">Natronomicrosphaera hydrolytica</name>
    <dbReference type="NCBI Taxonomy" id="3242702"/>
    <lineage>
        <taxon>Bacteria</taxon>
        <taxon>Pseudomonadati</taxon>
        <taxon>Planctomycetota</taxon>
        <taxon>Phycisphaerae</taxon>
        <taxon>Phycisphaerales</taxon>
        <taxon>Phycisphaeraceae</taxon>
        <taxon>Natronomicrosphaera</taxon>
    </lineage>
</organism>
<dbReference type="InterPro" id="IPR003156">
    <property type="entry name" value="DHHA1_dom"/>
</dbReference>
<dbReference type="InterPro" id="IPR051319">
    <property type="entry name" value="Oligoribo/pAp-PDE_c-di-AMP_PDE"/>
</dbReference>
<evidence type="ECO:0000259" key="2">
    <source>
        <dbReference type="Pfam" id="PF02272"/>
    </source>
</evidence>
<dbReference type="InterPro" id="IPR038763">
    <property type="entry name" value="DHH_sf"/>
</dbReference>
<dbReference type="Proteomes" id="UP001575105">
    <property type="component" value="Unassembled WGS sequence"/>
</dbReference>
<evidence type="ECO:0000313" key="4">
    <source>
        <dbReference type="Proteomes" id="UP001575105"/>
    </source>
</evidence>
<feature type="domain" description="DHHA1" evidence="2">
    <location>
        <begin position="270"/>
        <end position="335"/>
    </location>
</feature>
<protein>
    <submittedName>
        <fullName evidence="3">Bifunctional oligoribonuclease/PAP phosphatase NrnA</fullName>
        <ecNumber evidence="3">3.1.3.7</ecNumber>
    </submittedName>
</protein>
<evidence type="ECO:0000259" key="1">
    <source>
        <dbReference type="Pfam" id="PF01368"/>
    </source>
</evidence>
<dbReference type="Pfam" id="PF02272">
    <property type="entry name" value="DHHA1"/>
    <property type="match status" value="1"/>
</dbReference>